<comment type="similarity">
    <text evidence="2 7">Belongs to the class-I pyridoxal-phosphate-dependent aminotransferase family.</text>
</comment>
<dbReference type="InterPro" id="IPR004839">
    <property type="entry name" value="Aminotransferase_I/II_large"/>
</dbReference>
<evidence type="ECO:0000259" key="8">
    <source>
        <dbReference type="Pfam" id="PF00155"/>
    </source>
</evidence>
<feature type="domain" description="Aminotransferase class I/classII large" evidence="8">
    <location>
        <begin position="30"/>
        <end position="389"/>
    </location>
</feature>
<dbReference type="Gene3D" id="3.40.640.10">
    <property type="entry name" value="Type I PLP-dependent aspartate aminotransferase-like (Major domain)"/>
    <property type="match status" value="1"/>
</dbReference>
<keyword evidence="3 7" id="KW-0032">Aminotransferase</keyword>
<name>A0ABU0J9U9_9HYPH</name>
<dbReference type="InterPro" id="IPR015424">
    <property type="entry name" value="PyrdxlP-dep_Trfase"/>
</dbReference>
<dbReference type="Proteomes" id="UP001242480">
    <property type="component" value="Unassembled WGS sequence"/>
</dbReference>
<accession>A0ABU0J9U9</accession>
<evidence type="ECO:0000256" key="2">
    <source>
        <dbReference type="ARBA" id="ARBA00007441"/>
    </source>
</evidence>
<organism evidence="9 10">
    <name type="scientific">Labrys wisconsinensis</name>
    <dbReference type="NCBI Taxonomy" id="425677"/>
    <lineage>
        <taxon>Bacteria</taxon>
        <taxon>Pseudomonadati</taxon>
        <taxon>Pseudomonadota</taxon>
        <taxon>Alphaproteobacteria</taxon>
        <taxon>Hyphomicrobiales</taxon>
        <taxon>Xanthobacteraceae</taxon>
        <taxon>Labrys</taxon>
    </lineage>
</organism>
<dbReference type="PANTHER" id="PTHR46383">
    <property type="entry name" value="ASPARTATE AMINOTRANSFERASE"/>
    <property type="match status" value="1"/>
</dbReference>
<dbReference type="Gene3D" id="3.90.1150.10">
    <property type="entry name" value="Aspartate Aminotransferase, domain 1"/>
    <property type="match status" value="1"/>
</dbReference>
<keyword evidence="4 7" id="KW-0808">Transferase</keyword>
<evidence type="ECO:0000256" key="4">
    <source>
        <dbReference type="ARBA" id="ARBA00022679"/>
    </source>
</evidence>
<dbReference type="SUPFAM" id="SSF53383">
    <property type="entry name" value="PLP-dependent transferases"/>
    <property type="match status" value="1"/>
</dbReference>
<proteinExistence type="inferred from homology"/>
<dbReference type="InterPro" id="IPR015422">
    <property type="entry name" value="PyrdxlP-dep_Trfase_small"/>
</dbReference>
<comment type="caution">
    <text evidence="9">The sequence shown here is derived from an EMBL/GenBank/DDBJ whole genome shotgun (WGS) entry which is preliminary data.</text>
</comment>
<dbReference type="InterPro" id="IPR004838">
    <property type="entry name" value="NHTrfase_class1_PyrdxlP-BS"/>
</dbReference>
<dbReference type="EMBL" id="JAUSVX010000007">
    <property type="protein sequence ID" value="MDQ0471050.1"/>
    <property type="molecule type" value="Genomic_DNA"/>
</dbReference>
<keyword evidence="10" id="KW-1185">Reference proteome</keyword>
<protein>
    <recommendedName>
        <fullName evidence="7">Aminotransferase</fullName>
        <ecNumber evidence="7">2.6.1.-</ecNumber>
    </recommendedName>
</protein>
<evidence type="ECO:0000256" key="7">
    <source>
        <dbReference type="RuleBase" id="RU000481"/>
    </source>
</evidence>
<evidence type="ECO:0000313" key="10">
    <source>
        <dbReference type="Proteomes" id="UP001242480"/>
    </source>
</evidence>
<evidence type="ECO:0000313" key="9">
    <source>
        <dbReference type="EMBL" id="MDQ0471050.1"/>
    </source>
</evidence>
<evidence type="ECO:0000256" key="3">
    <source>
        <dbReference type="ARBA" id="ARBA00022576"/>
    </source>
</evidence>
<gene>
    <name evidence="9" type="ORF">QO011_004069</name>
</gene>
<dbReference type="EC" id="2.6.1.-" evidence="7"/>
<dbReference type="Pfam" id="PF00155">
    <property type="entry name" value="Aminotran_1_2"/>
    <property type="match status" value="1"/>
</dbReference>
<dbReference type="RefSeq" id="WP_307275575.1">
    <property type="nucleotide sequence ID" value="NZ_JAUSVX010000007.1"/>
</dbReference>
<keyword evidence="5" id="KW-0663">Pyridoxal phosphate</keyword>
<dbReference type="InterPro" id="IPR050596">
    <property type="entry name" value="AspAT/PAT-like"/>
</dbReference>
<dbReference type="InterPro" id="IPR015421">
    <property type="entry name" value="PyrdxlP-dep_Trfase_major"/>
</dbReference>
<dbReference type="CDD" id="cd00609">
    <property type="entry name" value="AAT_like"/>
    <property type="match status" value="1"/>
</dbReference>
<reference evidence="9 10" key="1">
    <citation type="submission" date="2023-07" db="EMBL/GenBank/DDBJ databases">
        <title>Genomic Encyclopedia of Type Strains, Phase IV (KMG-IV): sequencing the most valuable type-strain genomes for metagenomic binning, comparative biology and taxonomic classification.</title>
        <authorList>
            <person name="Goeker M."/>
        </authorList>
    </citation>
    <scope>NUCLEOTIDE SEQUENCE [LARGE SCALE GENOMIC DNA]</scope>
    <source>
        <strain evidence="9 10">DSM 19619</strain>
    </source>
</reference>
<evidence type="ECO:0000256" key="5">
    <source>
        <dbReference type="ARBA" id="ARBA00022898"/>
    </source>
</evidence>
<evidence type="ECO:0000256" key="1">
    <source>
        <dbReference type="ARBA" id="ARBA00001933"/>
    </source>
</evidence>
<evidence type="ECO:0000256" key="6">
    <source>
        <dbReference type="ARBA" id="ARBA00049185"/>
    </source>
</evidence>
<comment type="cofactor">
    <cofactor evidence="1 7">
        <name>pyridoxal 5'-phosphate</name>
        <dbReference type="ChEBI" id="CHEBI:597326"/>
    </cofactor>
</comment>
<dbReference type="PANTHER" id="PTHR46383:SF1">
    <property type="entry name" value="ASPARTATE AMINOTRANSFERASE"/>
    <property type="match status" value="1"/>
</dbReference>
<sequence>MLAQRMTLVATSGTAGARAAAKAFATTGKEIVDLSAGEVASAPPHAVVAGALAALERGENRYTETVGIEPLRAVIARRLSGETGHAWIADEVAVTAGAKQALFNIALALLDPGDEVIIPAPYWATFPAQVRLVGARPVLVGTRASGYVPSIEKLAEAVTPATRAIVVNTPSNPVGAVFGEALLRDIAELAALHDLWVIFDECYGSFVHPPLEHHNFVRTAPQLRHRTLIVNSFSKSLALTGWRLGYVAGPKDVIAAVKAVQSHTTSNPNVIAQHAVLAHLLQDEPDAFAHDLRERLSGQRARGLAILSELVQVPVVAAQGGFYFYLDLSDLLAARPRDGGVADADDVARLLLAEAGVATVSGSAFGDAAGLRLTYGVLPDLLERGLTRLVTTLNALARPQRAVA</sequence>
<dbReference type="GO" id="GO:0004069">
    <property type="term" value="F:L-aspartate:2-oxoglutarate aminotransferase activity"/>
    <property type="evidence" value="ECO:0007669"/>
    <property type="project" value="UniProtKB-EC"/>
</dbReference>
<dbReference type="PROSITE" id="PS00105">
    <property type="entry name" value="AA_TRANSFER_CLASS_1"/>
    <property type="match status" value="1"/>
</dbReference>
<comment type="catalytic activity">
    <reaction evidence="6">
        <text>L-aspartate + 2-oxoglutarate = oxaloacetate + L-glutamate</text>
        <dbReference type="Rhea" id="RHEA:21824"/>
        <dbReference type="ChEBI" id="CHEBI:16452"/>
        <dbReference type="ChEBI" id="CHEBI:16810"/>
        <dbReference type="ChEBI" id="CHEBI:29985"/>
        <dbReference type="ChEBI" id="CHEBI:29991"/>
        <dbReference type="EC" id="2.6.1.1"/>
    </reaction>
</comment>